<dbReference type="Pfam" id="PF02913">
    <property type="entry name" value="FAD-oxidase_C"/>
    <property type="match status" value="1"/>
</dbReference>
<evidence type="ECO:0000256" key="1">
    <source>
        <dbReference type="ARBA" id="ARBA00001974"/>
    </source>
</evidence>
<dbReference type="Gene3D" id="3.30.70.2740">
    <property type="match status" value="1"/>
</dbReference>
<dbReference type="SUPFAM" id="SSF56176">
    <property type="entry name" value="FAD-binding/transporter-associated domain-like"/>
    <property type="match status" value="1"/>
</dbReference>
<dbReference type="GO" id="GO:0071949">
    <property type="term" value="F:FAD binding"/>
    <property type="evidence" value="ECO:0007669"/>
    <property type="project" value="InterPro"/>
</dbReference>
<protein>
    <submittedName>
        <fullName evidence="6">Uncharacterized protein</fullName>
    </submittedName>
</protein>
<dbReference type="Gene3D" id="3.30.465.10">
    <property type="match status" value="1"/>
</dbReference>
<dbReference type="PANTHER" id="PTHR11748">
    <property type="entry name" value="D-LACTATE DEHYDROGENASE"/>
    <property type="match status" value="1"/>
</dbReference>
<dbReference type="GO" id="GO:1903457">
    <property type="term" value="P:lactate catabolic process"/>
    <property type="evidence" value="ECO:0007669"/>
    <property type="project" value="TreeGrafter"/>
</dbReference>
<dbReference type="SUPFAM" id="SSF55103">
    <property type="entry name" value="FAD-linked oxidases, C-terminal domain"/>
    <property type="match status" value="1"/>
</dbReference>
<name>A0A2K9NNP6_BACTC</name>
<accession>A0A2K9NNP6</accession>
<dbReference type="InterPro" id="IPR016166">
    <property type="entry name" value="FAD-bd_PCMH"/>
</dbReference>
<sequence>MKTKSFYSVPEVVAHLKTGQPTLFHSSQTSTVIPFENLSGLNGETVLGNLSTIKGHLEMLKDGNLKVTGFVTWKEAKEFCLGHGREIMTSPTEELAGVLAGIATSCTGERSFGFKNLRSQIVEVNYLDHDGEEKKLLADKKLECGIDLSSYQKDFNHYKNFKNAPYPRLEFETDLMTGTEGQLGVITSAVLKTVEHFPETYVFMLLPRWEENFEPHLEIYHAVQNFRNEIRACEFIDSNSLSYLPAEKNPGNNQDVIFLEIKKDNFESIYENLLSTLTLINEEHIFEMNASKCRDLRVSVPRAIFEVNSRMGVTKKGTDVQVGEDKFRELLSFYRELAKKGVPYNLFGHFGDAHLHFNFMPTPDKNDFCNEQLETLYAKVLEWKGSPFAEHGIGLLKRKFIAPFYAETEKSVFRALKKQFDPKGQFFPEGFMTC</sequence>
<reference evidence="6 7" key="1">
    <citation type="submission" date="2018-01" db="EMBL/GenBank/DDBJ databases">
        <title>Complete genome sequence of Bacteriovorax stolpii DSM12778.</title>
        <authorList>
            <person name="Tang B."/>
            <person name="Chang J."/>
        </authorList>
    </citation>
    <scope>NUCLEOTIDE SEQUENCE [LARGE SCALE GENOMIC DNA]</scope>
    <source>
        <strain evidence="6 7">DSM 12778</strain>
    </source>
</reference>
<dbReference type="RefSeq" id="WP_102242436.1">
    <property type="nucleotide sequence ID" value="NZ_CP025704.1"/>
</dbReference>
<gene>
    <name evidence="6" type="ORF">C0V70_03260</name>
</gene>
<keyword evidence="7" id="KW-1185">Reference proteome</keyword>
<evidence type="ECO:0000256" key="5">
    <source>
        <dbReference type="ARBA" id="ARBA00023002"/>
    </source>
</evidence>
<dbReference type="InterPro" id="IPR036318">
    <property type="entry name" value="FAD-bd_PCMH-like_sf"/>
</dbReference>
<dbReference type="GO" id="GO:0004458">
    <property type="term" value="F:D-lactate dehydrogenase (cytochrome) activity"/>
    <property type="evidence" value="ECO:0007669"/>
    <property type="project" value="TreeGrafter"/>
</dbReference>
<dbReference type="AlphaFoldDB" id="A0A2K9NNP6"/>
<keyword evidence="4" id="KW-0274">FAD</keyword>
<dbReference type="PANTHER" id="PTHR11748:SF111">
    <property type="entry name" value="D-LACTATE DEHYDROGENASE, MITOCHONDRIAL-RELATED"/>
    <property type="match status" value="1"/>
</dbReference>
<dbReference type="InterPro" id="IPR016169">
    <property type="entry name" value="FAD-bd_PCMH_sub2"/>
</dbReference>
<dbReference type="InterPro" id="IPR016164">
    <property type="entry name" value="FAD-linked_Oxase-like_C"/>
</dbReference>
<evidence type="ECO:0000313" key="6">
    <source>
        <dbReference type="EMBL" id="AUN97141.1"/>
    </source>
</evidence>
<dbReference type="GO" id="GO:0008720">
    <property type="term" value="F:D-lactate dehydrogenase (NAD+) activity"/>
    <property type="evidence" value="ECO:0007669"/>
    <property type="project" value="TreeGrafter"/>
</dbReference>
<dbReference type="InterPro" id="IPR004113">
    <property type="entry name" value="FAD-bd_oxidored_4_C"/>
</dbReference>
<keyword evidence="3" id="KW-0285">Flavoprotein</keyword>
<keyword evidence="5" id="KW-0560">Oxidoreductase</keyword>
<proteinExistence type="inferred from homology"/>
<evidence type="ECO:0000256" key="2">
    <source>
        <dbReference type="ARBA" id="ARBA00008000"/>
    </source>
</evidence>
<evidence type="ECO:0000256" key="3">
    <source>
        <dbReference type="ARBA" id="ARBA00022630"/>
    </source>
</evidence>
<dbReference type="Proteomes" id="UP000235584">
    <property type="component" value="Chromosome"/>
</dbReference>
<evidence type="ECO:0000313" key="7">
    <source>
        <dbReference type="Proteomes" id="UP000235584"/>
    </source>
</evidence>
<evidence type="ECO:0000256" key="4">
    <source>
        <dbReference type="ARBA" id="ARBA00022827"/>
    </source>
</evidence>
<comment type="cofactor">
    <cofactor evidence="1">
        <name>FAD</name>
        <dbReference type="ChEBI" id="CHEBI:57692"/>
    </cofactor>
</comment>
<organism evidence="6 7">
    <name type="scientific">Bacteriovorax stolpii</name>
    <name type="common">Bdellovibrio stolpii</name>
    <dbReference type="NCBI Taxonomy" id="960"/>
    <lineage>
        <taxon>Bacteria</taxon>
        <taxon>Pseudomonadati</taxon>
        <taxon>Bdellovibrionota</taxon>
        <taxon>Bacteriovoracia</taxon>
        <taxon>Bacteriovoracales</taxon>
        <taxon>Bacteriovoracaceae</taxon>
        <taxon>Bacteriovorax</taxon>
    </lineage>
</organism>
<comment type="similarity">
    <text evidence="2">Belongs to the FAD-binding oxidoreductase/transferase type 4 family.</text>
</comment>
<dbReference type="PROSITE" id="PS51387">
    <property type="entry name" value="FAD_PCMH"/>
    <property type="match status" value="1"/>
</dbReference>
<dbReference type="EMBL" id="CP025704">
    <property type="protein sequence ID" value="AUN97141.1"/>
    <property type="molecule type" value="Genomic_DNA"/>
</dbReference>
<dbReference type="KEGG" id="bsto:C0V70_03260"/>